<name>A0A914VX54_9BILA</name>
<feature type="region of interest" description="Disordered" evidence="1">
    <location>
        <begin position="631"/>
        <end position="703"/>
    </location>
</feature>
<feature type="compositionally biased region" description="Polar residues" evidence="1">
    <location>
        <begin position="474"/>
        <end position="493"/>
    </location>
</feature>
<reference evidence="3" key="1">
    <citation type="submission" date="2022-11" db="UniProtKB">
        <authorList>
            <consortium name="WormBaseParasite"/>
        </authorList>
    </citation>
    <scope>IDENTIFICATION</scope>
</reference>
<dbReference type="AlphaFoldDB" id="A0A914VX54"/>
<protein>
    <submittedName>
        <fullName evidence="3">Uncharacterized protein</fullName>
    </submittedName>
</protein>
<feature type="compositionally biased region" description="Polar residues" evidence="1">
    <location>
        <begin position="509"/>
        <end position="521"/>
    </location>
</feature>
<organism evidence="2 3">
    <name type="scientific">Plectus sambesii</name>
    <dbReference type="NCBI Taxonomy" id="2011161"/>
    <lineage>
        <taxon>Eukaryota</taxon>
        <taxon>Metazoa</taxon>
        <taxon>Ecdysozoa</taxon>
        <taxon>Nematoda</taxon>
        <taxon>Chromadorea</taxon>
        <taxon>Plectida</taxon>
        <taxon>Plectina</taxon>
        <taxon>Plectoidea</taxon>
        <taxon>Plectidae</taxon>
        <taxon>Plectus</taxon>
    </lineage>
</organism>
<evidence type="ECO:0000256" key="1">
    <source>
        <dbReference type="SAM" id="MobiDB-lite"/>
    </source>
</evidence>
<proteinExistence type="predicted"/>
<accession>A0A914VX54</accession>
<feature type="region of interest" description="Disordered" evidence="1">
    <location>
        <begin position="546"/>
        <end position="588"/>
    </location>
</feature>
<dbReference type="Proteomes" id="UP000887566">
    <property type="component" value="Unplaced"/>
</dbReference>
<keyword evidence="2" id="KW-1185">Reference proteome</keyword>
<dbReference type="WBParaSite" id="PSAMB.scaffold2749size21487.g18946.t1">
    <property type="protein sequence ID" value="PSAMB.scaffold2749size21487.g18946.t1"/>
    <property type="gene ID" value="PSAMB.scaffold2749size21487.g18946"/>
</dbReference>
<feature type="region of interest" description="Disordered" evidence="1">
    <location>
        <begin position="467"/>
        <end position="525"/>
    </location>
</feature>
<evidence type="ECO:0000313" key="3">
    <source>
        <dbReference type="WBParaSite" id="PSAMB.scaffold2749size21487.g18946.t1"/>
    </source>
</evidence>
<sequence>MSDSSSGDDASFCSNCAQVHEVFSRPTNGSGLDLSFGVELSREDAMDVIDYFKGLAEQNRICRCLFATRERFWILHRTVVETMMVLCRAENSMDISTSSSIRSDDGSSIEQQQRLELAIFVQNALNDAFPLYQIYRRDPSLHDPSDKLDRDTLKFADKHPHISYALCRTIRLLMDASFLERLADLFSDCDREAISPKLAHAILLCVVPLRFMLAVKYRRHTEGPFEHCAEMFIEMVKNDQEIVRNHSFRVSVDLIWRFAIEDMDDSDAIDKASLRLAAAHLESPYLSPKINGMTHISEVVRAFTDITTGDVCEADGESSSLRLQTSMAEHLQKLKIVSRVFELSGHPELIKQCFTVMEFMARYGTLTVADLDAVWAAAQKKECTRHVFDLLSTIVKHLEPALILYMHSLLRAMKPNEHNELSLNLSLHCAEMIWRLGIIKAQYIRGFGSNQMNATSETATERIIVGSSGAPSEAGTSISGDSNEVANVSSNQPVGGRAPGESSLPRPTCGSNANDPLNATFSADDDDWTSRSIIREKLLANQSLTPQSKPFDAIGKRPSDEKIGGGAGASKKVRLGSSGDSPSPLVLSPIRPIYDAPVLMYHRPSSPNKIPLHGPEIDQHRILLDRLKTGQHVGNRSQRPQLAHDGEETSDSDEDVSSDRATSRSHSMAGLDDDDLDELRNSSHSPPAHVEHIDNDSIPPRYPSVLRPHPSVASASRSQPINSIYVHTYRVICESVNFPLFQVDKVCQPGNTLLWDLMCDETE</sequence>
<evidence type="ECO:0000313" key="2">
    <source>
        <dbReference type="Proteomes" id="UP000887566"/>
    </source>
</evidence>
<feature type="compositionally biased region" description="Basic and acidic residues" evidence="1">
    <location>
        <begin position="554"/>
        <end position="563"/>
    </location>
</feature>